<evidence type="ECO:0000313" key="2">
    <source>
        <dbReference type="EMBL" id="TKR69635.1"/>
    </source>
</evidence>
<organism evidence="2 3">
    <name type="scientific">Steinernema carpocapsae</name>
    <name type="common">Entomopathogenic nematode</name>
    <dbReference type="NCBI Taxonomy" id="34508"/>
    <lineage>
        <taxon>Eukaryota</taxon>
        <taxon>Metazoa</taxon>
        <taxon>Ecdysozoa</taxon>
        <taxon>Nematoda</taxon>
        <taxon>Chromadorea</taxon>
        <taxon>Rhabditida</taxon>
        <taxon>Tylenchina</taxon>
        <taxon>Panagrolaimomorpha</taxon>
        <taxon>Strongyloidoidea</taxon>
        <taxon>Steinernematidae</taxon>
        <taxon>Steinernema</taxon>
    </lineage>
</organism>
<comment type="caution">
    <text evidence="2">The sequence shown here is derived from an EMBL/GenBank/DDBJ whole genome shotgun (WGS) entry which is preliminary data.</text>
</comment>
<dbReference type="AlphaFoldDB" id="A0A4V6A075"/>
<reference evidence="2 3" key="2">
    <citation type="journal article" date="2019" name="G3 (Bethesda)">
        <title>Hybrid Assembly of the Genome of the Entomopathogenic Nematode Steinernema carpocapsae Identifies the X-Chromosome.</title>
        <authorList>
            <person name="Serra L."/>
            <person name="Macchietto M."/>
            <person name="Macias-Munoz A."/>
            <person name="McGill C.J."/>
            <person name="Rodriguez I.M."/>
            <person name="Rodriguez B."/>
            <person name="Murad R."/>
            <person name="Mortazavi A."/>
        </authorList>
    </citation>
    <scope>NUCLEOTIDE SEQUENCE [LARGE SCALE GENOMIC DNA]</scope>
    <source>
        <strain evidence="2 3">ALL</strain>
    </source>
</reference>
<evidence type="ECO:0000313" key="3">
    <source>
        <dbReference type="Proteomes" id="UP000298663"/>
    </source>
</evidence>
<sequence>MAAGAQCLSPWANSVVVPQMPSWSSSSSTVFAQEEEGFSPPLSGRGGRVYDERRFFGSPSSSSTSSTSPGYTETETATFYDGSYQVVTNSPYHRRLQMVRVLARRLHV</sequence>
<feature type="compositionally biased region" description="Low complexity" evidence="1">
    <location>
        <begin position="58"/>
        <end position="69"/>
    </location>
</feature>
<name>A0A4V6A075_STECR</name>
<dbReference type="EMBL" id="AZBU02000007">
    <property type="protein sequence ID" value="TKR69635.1"/>
    <property type="molecule type" value="Genomic_DNA"/>
</dbReference>
<gene>
    <name evidence="2" type="ORF">L596_021773</name>
</gene>
<proteinExistence type="predicted"/>
<evidence type="ECO:0000256" key="1">
    <source>
        <dbReference type="SAM" id="MobiDB-lite"/>
    </source>
</evidence>
<keyword evidence="3" id="KW-1185">Reference proteome</keyword>
<protein>
    <submittedName>
        <fullName evidence="2">Uncharacterized protein</fullName>
    </submittedName>
</protein>
<feature type="region of interest" description="Disordered" evidence="1">
    <location>
        <begin position="31"/>
        <end position="74"/>
    </location>
</feature>
<accession>A0A4V6A075</accession>
<reference evidence="2 3" key="1">
    <citation type="journal article" date="2015" name="Genome Biol.">
        <title>Comparative genomics of Steinernema reveals deeply conserved gene regulatory networks.</title>
        <authorList>
            <person name="Dillman A.R."/>
            <person name="Macchietto M."/>
            <person name="Porter C.F."/>
            <person name="Rogers A."/>
            <person name="Williams B."/>
            <person name="Antoshechkin I."/>
            <person name="Lee M.M."/>
            <person name="Goodwin Z."/>
            <person name="Lu X."/>
            <person name="Lewis E.E."/>
            <person name="Goodrich-Blair H."/>
            <person name="Stock S.P."/>
            <person name="Adams B.J."/>
            <person name="Sternberg P.W."/>
            <person name="Mortazavi A."/>
        </authorList>
    </citation>
    <scope>NUCLEOTIDE SEQUENCE [LARGE SCALE GENOMIC DNA]</scope>
    <source>
        <strain evidence="2 3">ALL</strain>
    </source>
</reference>
<dbReference type="Proteomes" id="UP000298663">
    <property type="component" value="Unassembled WGS sequence"/>
</dbReference>